<evidence type="ECO:0000256" key="6">
    <source>
        <dbReference type="PROSITE-ProRule" id="PRU00176"/>
    </source>
</evidence>
<accession>A0A8S4AU83</accession>
<feature type="region of interest" description="Disordered" evidence="7">
    <location>
        <begin position="772"/>
        <end position="819"/>
    </location>
</feature>
<keyword evidence="6" id="KW-0694">RNA-binding</keyword>
<feature type="region of interest" description="Disordered" evidence="7">
    <location>
        <begin position="395"/>
        <end position="427"/>
    </location>
</feature>
<feature type="compositionally biased region" description="Low complexity" evidence="7">
    <location>
        <begin position="561"/>
        <end position="578"/>
    </location>
</feature>
<feature type="compositionally biased region" description="Basic and acidic residues" evidence="7">
    <location>
        <begin position="187"/>
        <end position="216"/>
    </location>
</feature>
<keyword evidence="5" id="KW-0479">Metal-binding</keyword>
<dbReference type="InterPro" id="IPR000504">
    <property type="entry name" value="RRM_dom"/>
</dbReference>
<feature type="region of interest" description="Disordered" evidence="7">
    <location>
        <begin position="858"/>
        <end position="883"/>
    </location>
</feature>
<protein>
    <recommendedName>
        <fullName evidence="3">RING-type E3 ubiquitin transferase</fullName>
        <ecNumber evidence="3">2.3.2.27</ecNumber>
    </recommendedName>
</protein>
<evidence type="ECO:0000313" key="10">
    <source>
        <dbReference type="Proteomes" id="UP000677803"/>
    </source>
</evidence>
<dbReference type="EC" id="2.3.2.27" evidence="3"/>
<feature type="compositionally biased region" description="Polar residues" evidence="7">
    <location>
        <begin position="779"/>
        <end position="790"/>
    </location>
</feature>
<feature type="compositionally biased region" description="Polar residues" evidence="7">
    <location>
        <begin position="798"/>
        <end position="819"/>
    </location>
</feature>
<dbReference type="AlphaFoldDB" id="A0A8S4AU83"/>
<dbReference type="Pfam" id="PF18102">
    <property type="entry name" value="DTC"/>
    <property type="match status" value="1"/>
</dbReference>
<evidence type="ECO:0000313" key="9">
    <source>
        <dbReference type="EMBL" id="CAG5898062.1"/>
    </source>
</evidence>
<dbReference type="GO" id="GO:0007219">
    <property type="term" value="P:Notch signaling pathway"/>
    <property type="evidence" value="ECO:0007669"/>
    <property type="project" value="InterPro"/>
</dbReference>
<dbReference type="InterPro" id="IPR039399">
    <property type="entry name" value="Deltex_C_sf"/>
</dbReference>
<dbReference type="InterPro" id="IPR039398">
    <property type="entry name" value="Deltex_fam"/>
</dbReference>
<dbReference type="Gene3D" id="3.30.70.330">
    <property type="match status" value="1"/>
</dbReference>
<comment type="pathway">
    <text evidence="2">Protein modification; protein ubiquitination.</text>
</comment>
<evidence type="ECO:0000256" key="1">
    <source>
        <dbReference type="ARBA" id="ARBA00000900"/>
    </source>
</evidence>
<dbReference type="GO" id="GO:0016567">
    <property type="term" value="P:protein ubiquitination"/>
    <property type="evidence" value="ECO:0007669"/>
    <property type="project" value="InterPro"/>
</dbReference>
<feature type="compositionally biased region" description="Basic and acidic residues" evidence="7">
    <location>
        <begin position="860"/>
        <end position="872"/>
    </location>
</feature>
<evidence type="ECO:0000256" key="4">
    <source>
        <dbReference type="ARBA" id="ARBA00022679"/>
    </source>
</evidence>
<sequence length="1083" mass="117240">MAEAGRTVRVSGLPTDVEDNKLRDKLLIHFLRAKNGGGEIDSVILTKATPASALITFEDSKVAQSVIERSSHVLEVDMKKYKLTAVGHHESLDPDQIIISLSATVDYRQLPGGATAMTSICKSQHGVQMSHAASKGACTLRGPYSKVQAVLAQLLGHSKGPETANNNRSDQVDPSCPPSTRPPQKPRVFEDQSKKSTKQKEKTRTSHSSAEDHWSSTRDLTPGVHGWEDTGNVDGTALHPPATSLEESSLILDADMFQYLQKHLSREYQNILSQYGVKVIDETNQGLTTLFLHAAGTAEVEGRPEQERLKLAGKAISQLYQENETKIRRDQLPKMILTPRGGLQAALQNLSVRFPKLLLNEDEKNIYIIGSDSDVSDAKTSLLLNLGEERNKSEEVTSVLGSPLYDSGSSSARADGQRVPLPARSTVDCSDERTDQMLGSEDDAIRTGALKKYKLAPLFKDSGPSILGGRPADFTIRASASPSRPARQGPMRAHDVLTEKGASSGEAVSTAVALNTGGDILFESGNFHPLTTSVQSKTSFNADGVDVRPKSSAYLLNPAHSSLSGSPALPPSGSGSALKRANSFSGSPQQKTPAAGQKSQDDSSKSTTRTRGRSSSFSMPAGKDEQEVHSAQISVSRVMWQYISEAYRTRLEDLTSDVQIKESFQDSSTNQTVTIKGADSTTVRSCLQSLQKLVELVGSDFSVEQLLLSELGVTDKADETLQACCAEIKSRFKKVAIHTSKECIYLVGPQPLCSQVADKLREVFCFEPEWPGSSGPSSALRNSFASSQTHTDGHTGLYLNNNSEGLPTTQTGKAGTSPEWRTTYKSDFCDKDVSGSVGPFSVQKDYVIREKVKTASTVDVDQHKAGDQHANRSDTSPVNGIEEERTMCATQTDSKKQNAHKESRSNQGSSISICVCGDNGKALMRTKCGVTMCPKCLEAVHATCKVCHEKEQMPPGIQGEMKTSKLAISLPGHSKGCVIKITYRIPDGIQGEDHPSPGKPFRGGIFEAYLPESQATKKLLPRLEKAFRQGLTFTVTGKERDARVDWDCIPHKTSLQGGKAEKGYPDSSYLTRLSDVLSSYGIE</sequence>
<feature type="region of interest" description="Disordered" evidence="7">
    <location>
        <begin position="558"/>
        <end position="629"/>
    </location>
</feature>
<dbReference type="EMBL" id="CAJRST010008890">
    <property type="protein sequence ID" value="CAG5898062.1"/>
    <property type="molecule type" value="Genomic_DNA"/>
</dbReference>
<comment type="caution">
    <text evidence="9">The sequence shown here is derived from an EMBL/GenBank/DDBJ whole genome shotgun (WGS) entry which is preliminary data.</text>
</comment>
<keyword evidence="4" id="KW-0808">Transferase</keyword>
<keyword evidence="10" id="KW-1185">Reference proteome</keyword>
<dbReference type="PROSITE" id="PS50102">
    <property type="entry name" value="RRM"/>
    <property type="match status" value="1"/>
</dbReference>
<reference evidence="9" key="1">
    <citation type="submission" date="2021-05" db="EMBL/GenBank/DDBJ databases">
        <authorList>
            <person name="Tigano A."/>
        </authorList>
    </citation>
    <scope>NUCLEOTIDE SEQUENCE</scope>
</reference>
<dbReference type="InterPro" id="IPR039396">
    <property type="entry name" value="Deltex_C"/>
</dbReference>
<dbReference type="GO" id="GO:0003723">
    <property type="term" value="F:RNA binding"/>
    <property type="evidence" value="ECO:0007669"/>
    <property type="project" value="UniProtKB-UniRule"/>
</dbReference>
<dbReference type="CDD" id="cd12546">
    <property type="entry name" value="RRM_RBM43"/>
    <property type="match status" value="1"/>
</dbReference>
<dbReference type="GO" id="GO:0046872">
    <property type="term" value="F:metal ion binding"/>
    <property type="evidence" value="ECO:0007669"/>
    <property type="project" value="UniProtKB-KW"/>
</dbReference>
<dbReference type="Gene3D" id="3.30.390.130">
    <property type="match status" value="1"/>
</dbReference>
<feature type="domain" description="RRM" evidence="8">
    <location>
        <begin position="6"/>
        <end position="104"/>
    </location>
</feature>
<name>A0A8S4AU83_9TELE</name>
<dbReference type="Proteomes" id="UP000677803">
    <property type="component" value="Unassembled WGS sequence"/>
</dbReference>
<feature type="region of interest" description="Disordered" evidence="7">
    <location>
        <begin position="158"/>
        <end position="238"/>
    </location>
</feature>
<gene>
    <name evidence="9" type="ORF">MMEN_LOCUS9089</name>
</gene>
<dbReference type="PANTHER" id="PTHR12622">
    <property type="entry name" value="DELTEX-RELATED"/>
    <property type="match status" value="1"/>
</dbReference>
<evidence type="ECO:0000256" key="2">
    <source>
        <dbReference type="ARBA" id="ARBA00004906"/>
    </source>
</evidence>
<evidence type="ECO:0000256" key="7">
    <source>
        <dbReference type="SAM" id="MobiDB-lite"/>
    </source>
</evidence>
<dbReference type="OrthoDB" id="527344at2759"/>
<dbReference type="Pfam" id="PF23085">
    <property type="entry name" value="RRM_PARP14_3"/>
    <property type="match status" value="1"/>
</dbReference>
<proteinExistence type="predicted"/>
<feature type="compositionally biased region" description="Pro residues" evidence="7">
    <location>
        <begin position="175"/>
        <end position="185"/>
    </location>
</feature>
<comment type="catalytic activity">
    <reaction evidence="1">
        <text>S-ubiquitinyl-[E2 ubiquitin-conjugating enzyme]-L-cysteine + [acceptor protein]-L-lysine = [E2 ubiquitin-conjugating enzyme]-L-cysteine + N(6)-ubiquitinyl-[acceptor protein]-L-lysine.</text>
        <dbReference type="EC" id="2.3.2.27"/>
    </reaction>
</comment>
<organism evidence="9 10">
    <name type="scientific">Menidia menidia</name>
    <name type="common">Atlantic silverside</name>
    <dbReference type="NCBI Taxonomy" id="238744"/>
    <lineage>
        <taxon>Eukaryota</taxon>
        <taxon>Metazoa</taxon>
        <taxon>Chordata</taxon>
        <taxon>Craniata</taxon>
        <taxon>Vertebrata</taxon>
        <taxon>Euteleostomi</taxon>
        <taxon>Actinopterygii</taxon>
        <taxon>Neopterygii</taxon>
        <taxon>Teleostei</taxon>
        <taxon>Neoteleostei</taxon>
        <taxon>Acanthomorphata</taxon>
        <taxon>Ovalentaria</taxon>
        <taxon>Atherinomorphae</taxon>
        <taxon>Atheriniformes</taxon>
        <taxon>Atherinopsidae</taxon>
        <taxon>Menidiinae</taxon>
        <taxon>Menidia</taxon>
    </lineage>
</organism>
<evidence type="ECO:0000256" key="5">
    <source>
        <dbReference type="ARBA" id="ARBA00022723"/>
    </source>
</evidence>
<dbReference type="GO" id="GO:0061630">
    <property type="term" value="F:ubiquitin protein ligase activity"/>
    <property type="evidence" value="ECO:0007669"/>
    <property type="project" value="UniProtKB-EC"/>
</dbReference>
<feature type="compositionally biased region" description="Low complexity" evidence="7">
    <location>
        <begin position="605"/>
        <end position="616"/>
    </location>
</feature>
<evidence type="ECO:0000259" key="8">
    <source>
        <dbReference type="PROSITE" id="PS50102"/>
    </source>
</evidence>
<evidence type="ECO:0000256" key="3">
    <source>
        <dbReference type="ARBA" id="ARBA00012483"/>
    </source>
</evidence>
<dbReference type="InterPro" id="IPR012677">
    <property type="entry name" value="Nucleotide-bd_a/b_plait_sf"/>
</dbReference>
<feature type="compositionally biased region" description="Polar residues" evidence="7">
    <location>
        <begin position="582"/>
        <end position="592"/>
    </location>
</feature>